<proteinExistence type="predicted"/>
<reference evidence="3" key="1">
    <citation type="submission" date="2022-11" db="EMBL/GenBank/DDBJ databases">
        <title>Draft genome of Mycoplasma arginini isolated from fly.</title>
        <authorList>
            <person name="Severgnini M."/>
            <person name="Gioia G."/>
            <person name="Cremonesi P."/>
            <person name="Moroni P."/>
            <person name="Addis M.F."/>
            <person name="Castiglioni B."/>
        </authorList>
    </citation>
    <scope>NUCLEOTIDE SEQUENCE</scope>
    <source>
        <strain evidence="3">QMP CG1-1632</strain>
    </source>
</reference>
<evidence type="ECO:0000259" key="2">
    <source>
        <dbReference type="Pfam" id="PF02272"/>
    </source>
</evidence>
<dbReference type="InterPro" id="IPR038763">
    <property type="entry name" value="DHH_sf"/>
</dbReference>
<dbReference type="Gene3D" id="3.90.1640.10">
    <property type="entry name" value="inorganic pyrophosphatase (n-terminal core)"/>
    <property type="match status" value="1"/>
</dbReference>
<evidence type="ECO:0000259" key="1">
    <source>
        <dbReference type="Pfam" id="PF01368"/>
    </source>
</evidence>
<gene>
    <name evidence="3" type="ORF">DCBHLPFO_00148</name>
</gene>
<dbReference type="PANTHER" id="PTHR47618:SF1">
    <property type="entry name" value="BIFUNCTIONAL OLIGORIBONUCLEASE AND PAP PHOSPHATASE NRNA"/>
    <property type="match status" value="1"/>
</dbReference>
<dbReference type="InterPro" id="IPR051319">
    <property type="entry name" value="Oligoribo/pAp-PDE_c-di-AMP_PDE"/>
</dbReference>
<name>A0AA43QWK5_MYCAR</name>
<dbReference type="Gene3D" id="3.10.310.30">
    <property type="match status" value="1"/>
</dbReference>
<dbReference type="SUPFAM" id="SSF64182">
    <property type="entry name" value="DHH phosphoesterases"/>
    <property type="match status" value="1"/>
</dbReference>
<dbReference type="Proteomes" id="UP001162175">
    <property type="component" value="Unassembled WGS sequence"/>
</dbReference>
<dbReference type="EMBL" id="JAPFAR010000042">
    <property type="protein sequence ID" value="MDI3349513.1"/>
    <property type="molecule type" value="Genomic_DNA"/>
</dbReference>
<feature type="domain" description="DDH" evidence="1">
    <location>
        <begin position="20"/>
        <end position="157"/>
    </location>
</feature>
<dbReference type="Pfam" id="PF01368">
    <property type="entry name" value="DHH"/>
    <property type="match status" value="1"/>
</dbReference>
<dbReference type="AlphaFoldDB" id="A0AA43QWK5"/>
<protein>
    <submittedName>
        <fullName evidence="3">DHH family phosphoesterase</fullName>
    </submittedName>
</protein>
<dbReference type="PANTHER" id="PTHR47618">
    <property type="entry name" value="BIFUNCTIONAL OLIGORIBONUCLEASE AND PAP PHOSPHATASE NRNA"/>
    <property type="match status" value="1"/>
</dbReference>
<evidence type="ECO:0000313" key="4">
    <source>
        <dbReference type="Proteomes" id="UP001162175"/>
    </source>
</evidence>
<dbReference type="RefSeq" id="WP_004416819.1">
    <property type="nucleotide sequence ID" value="NZ_AP014657.1"/>
</dbReference>
<organism evidence="3 4">
    <name type="scientific">Mycoplasmopsis arginini</name>
    <name type="common">Mycoplasma arginini</name>
    <dbReference type="NCBI Taxonomy" id="2094"/>
    <lineage>
        <taxon>Bacteria</taxon>
        <taxon>Bacillati</taxon>
        <taxon>Mycoplasmatota</taxon>
        <taxon>Mycoplasmoidales</taxon>
        <taxon>Metamycoplasmataceae</taxon>
        <taxon>Mycoplasmopsis</taxon>
    </lineage>
</organism>
<accession>A0AA43QWK5</accession>
<dbReference type="InterPro" id="IPR001667">
    <property type="entry name" value="DDH_dom"/>
</dbReference>
<feature type="domain" description="DHHA1" evidence="2">
    <location>
        <begin position="214"/>
        <end position="305"/>
    </location>
</feature>
<dbReference type="Pfam" id="PF02272">
    <property type="entry name" value="DHHA1"/>
    <property type="match status" value="1"/>
</dbReference>
<dbReference type="GeneID" id="80703412"/>
<comment type="caution">
    <text evidence="3">The sequence shown here is derived from an EMBL/GenBank/DDBJ whole genome shotgun (WGS) entry which is preliminary data.</text>
</comment>
<sequence length="307" mass="35287">MQNLREKFIGFWEYIKKSENITLCTHVEPDGDTLGSAIALKHLILLNFENKNVQISGGDYPRNLLFLQDQKIKLVSKKFFDNSLKVVVDTSTKRRIFDQRVKTEEAIKIDHHPFEGKWLFEIGGDFWPATGQVMTKMVMELDLKVNEKVLEGLAVAIITDTEFFKERNVNEETFECMRFLLEKGLNYNLLLKKMQLNAKENKFIFDAVSNLKQKGIVSYIIVDQVVSNDIARPLVAKFAEVSNTEVSLVYLKRSQGDYRCEIRSKTTYDVSKVANEFLGGGHLNSSGFIQKNLKQLNKVLSFINKNK</sequence>
<dbReference type="GO" id="GO:0003676">
    <property type="term" value="F:nucleic acid binding"/>
    <property type="evidence" value="ECO:0007669"/>
    <property type="project" value="InterPro"/>
</dbReference>
<evidence type="ECO:0000313" key="3">
    <source>
        <dbReference type="EMBL" id="MDI3349513.1"/>
    </source>
</evidence>
<dbReference type="InterPro" id="IPR003156">
    <property type="entry name" value="DHHA1_dom"/>
</dbReference>